<sequence>MFMLVLVSLFVPIEIIEGKKCSESSCCAGYWFDSSGNCVVCPSGLHGVQCSTPCAKGFYGELCTRRCECSDELCNATVGCLRRQDMSLPNTSSLSTAIPITLGVLGLFAVIITFSLFKMKQLSKRHVSQRTSKENVYDDVGNTYKGNRYTCTSGIDLKPMDNSPPPLYPKYF</sequence>
<evidence type="ECO:0000313" key="4">
    <source>
        <dbReference type="Proteomes" id="UP000005408"/>
    </source>
</evidence>
<dbReference type="Gene3D" id="2.170.300.10">
    <property type="entry name" value="Tie2 ligand-binding domain superfamily"/>
    <property type="match status" value="1"/>
</dbReference>
<keyword evidence="1" id="KW-0812">Transmembrane</keyword>
<accession>A0A8W8JHW6</accession>
<evidence type="ECO:0000256" key="1">
    <source>
        <dbReference type="SAM" id="Phobius"/>
    </source>
</evidence>
<evidence type="ECO:0000313" key="3">
    <source>
        <dbReference type="EnsemblMetazoa" id="G18609.1:cds"/>
    </source>
</evidence>
<feature type="chain" id="PRO_5036455866" evidence="2">
    <location>
        <begin position="19"/>
        <end position="172"/>
    </location>
</feature>
<keyword evidence="1" id="KW-0472">Membrane</keyword>
<protein>
    <submittedName>
        <fullName evidence="3">Uncharacterized protein</fullName>
    </submittedName>
</protein>
<keyword evidence="1" id="KW-1133">Transmembrane helix</keyword>
<reference evidence="3" key="1">
    <citation type="submission" date="2022-08" db="UniProtKB">
        <authorList>
            <consortium name="EnsemblMetazoa"/>
        </authorList>
    </citation>
    <scope>IDENTIFICATION</scope>
    <source>
        <strain evidence="3">05x7-T-G4-1.051#20</strain>
    </source>
</reference>
<feature type="transmembrane region" description="Helical" evidence="1">
    <location>
        <begin position="96"/>
        <end position="117"/>
    </location>
</feature>
<keyword evidence="2" id="KW-0732">Signal</keyword>
<dbReference type="Proteomes" id="UP000005408">
    <property type="component" value="Unassembled WGS sequence"/>
</dbReference>
<dbReference type="EnsemblMetazoa" id="G18609.1">
    <property type="protein sequence ID" value="G18609.1:cds"/>
    <property type="gene ID" value="G18609"/>
</dbReference>
<proteinExistence type="predicted"/>
<dbReference type="OrthoDB" id="6096888at2759"/>
<dbReference type="AlphaFoldDB" id="A0A8W8JHW6"/>
<name>A0A8W8JHW6_MAGGI</name>
<organism evidence="3 4">
    <name type="scientific">Magallana gigas</name>
    <name type="common">Pacific oyster</name>
    <name type="synonym">Crassostrea gigas</name>
    <dbReference type="NCBI Taxonomy" id="29159"/>
    <lineage>
        <taxon>Eukaryota</taxon>
        <taxon>Metazoa</taxon>
        <taxon>Spiralia</taxon>
        <taxon>Lophotrochozoa</taxon>
        <taxon>Mollusca</taxon>
        <taxon>Bivalvia</taxon>
        <taxon>Autobranchia</taxon>
        <taxon>Pteriomorphia</taxon>
        <taxon>Ostreida</taxon>
        <taxon>Ostreoidea</taxon>
        <taxon>Ostreidae</taxon>
        <taxon>Magallana</taxon>
    </lineage>
</organism>
<keyword evidence="4" id="KW-1185">Reference proteome</keyword>
<feature type="signal peptide" evidence="2">
    <location>
        <begin position="1"/>
        <end position="18"/>
    </location>
</feature>
<evidence type="ECO:0000256" key="2">
    <source>
        <dbReference type="SAM" id="SignalP"/>
    </source>
</evidence>